<comment type="catalytic activity">
    <reaction evidence="8">
        <text>a ubiquinone + NADH + 5 H(+)(in) = a ubiquinol + NAD(+) + 4 H(+)(out)</text>
        <dbReference type="Rhea" id="RHEA:29091"/>
        <dbReference type="Rhea" id="RHEA-COMP:9565"/>
        <dbReference type="Rhea" id="RHEA-COMP:9566"/>
        <dbReference type="ChEBI" id="CHEBI:15378"/>
        <dbReference type="ChEBI" id="CHEBI:16389"/>
        <dbReference type="ChEBI" id="CHEBI:17976"/>
        <dbReference type="ChEBI" id="CHEBI:57540"/>
        <dbReference type="ChEBI" id="CHEBI:57945"/>
        <dbReference type="EC" id="7.1.1.2"/>
    </reaction>
</comment>
<feature type="transmembrane region" description="Helical" evidence="9">
    <location>
        <begin position="223"/>
        <end position="245"/>
    </location>
</feature>
<dbReference type="HAMAP" id="MF_01350">
    <property type="entry name" value="NDH1_NuoH"/>
    <property type="match status" value="1"/>
</dbReference>
<proteinExistence type="inferred from homology"/>
<dbReference type="CTD" id="4535"/>
<keyword evidence="5 9" id="KW-1133">Transmembrane helix</keyword>
<feature type="transmembrane region" description="Helical" evidence="9">
    <location>
        <begin position="96"/>
        <end position="121"/>
    </location>
</feature>
<dbReference type="GO" id="GO:0008137">
    <property type="term" value="F:NADH dehydrogenase (ubiquinone) activity"/>
    <property type="evidence" value="ECO:0007669"/>
    <property type="project" value="UniProtKB-EC"/>
</dbReference>
<dbReference type="Pfam" id="PF00146">
    <property type="entry name" value="NADHdh"/>
    <property type="match status" value="1"/>
</dbReference>
<keyword evidence="4 7" id="KW-0812">Transmembrane</keyword>
<evidence type="ECO:0000256" key="5">
    <source>
        <dbReference type="ARBA" id="ARBA00022989"/>
    </source>
</evidence>
<dbReference type="PROSITE" id="PS00668">
    <property type="entry name" value="COMPLEX1_ND1_2"/>
    <property type="match status" value="1"/>
</dbReference>
<feature type="transmembrane region" description="Helical" evidence="9">
    <location>
        <begin position="6"/>
        <end position="24"/>
    </location>
</feature>
<feature type="transmembrane region" description="Helical" evidence="9">
    <location>
        <begin position="142"/>
        <end position="167"/>
    </location>
</feature>
<evidence type="ECO:0000256" key="3">
    <source>
        <dbReference type="ARBA" id="ARBA00021009"/>
    </source>
</evidence>
<evidence type="ECO:0000313" key="10">
    <source>
        <dbReference type="EMBL" id="AEC12109.1"/>
    </source>
</evidence>
<feature type="transmembrane region" description="Helical" evidence="9">
    <location>
        <begin position="173"/>
        <end position="194"/>
    </location>
</feature>
<dbReference type="PROSITE" id="PS00667">
    <property type="entry name" value="COMPLEX1_ND1_1"/>
    <property type="match status" value="1"/>
</dbReference>
<keyword evidence="8" id="KW-0830">Ubiquinone</keyword>
<evidence type="ECO:0000256" key="8">
    <source>
        <dbReference type="RuleBase" id="RU000473"/>
    </source>
</evidence>
<dbReference type="GO" id="GO:0009060">
    <property type="term" value="P:aerobic respiration"/>
    <property type="evidence" value="ECO:0007669"/>
    <property type="project" value="TreeGrafter"/>
</dbReference>
<dbReference type="EMBL" id="JF727825">
    <property type="protein sequence ID" value="AEC12109.1"/>
    <property type="molecule type" value="Genomic_DNA"/>
</dbReference>
<comment type="subcellular location">
    <subcellularLocation>
        <location evidence="1">Membrane</location>
        <topology evidence="1">Multi-pass membrane protein</topology>
    </subcellularLocation>
    <subcellularLocation>
        <location evidence="7">Mitochondrion inner membrane</location>
        <topology evidence="7">Multi-pass membrane protein</topology>
    </subcellularLocation>
</comment>
<evidence type="ECO:0000256" key="4">
    <source>
        <dbReference type="ARBA" id="ARBA00022692"/>
    </source>
</evidence>
<evidence type="ECO:0000256" key="9">
    <source>
        <dbReference type="SAM" id="Phobius"/>
    </source>
</evidence>
<dbReference type="GO" id="GO:0005743">
    <property type="term" value="C:mitochondrial inner membrane"/>
    <property type="evidence" value="ECO:0007669"/>
    <property type="project" value="UniProtKB-SubCell"/>
</dbReference>
<dbReference type="InterPro" id="IPR001694">
    <property type="entry name" value="NADH_UbQ_OxRdtase_su1/FPO"/>
</dbReference>
<organism evidence="10">
    <name type="scientific">Emplectonema gracile</name>
    <dbReference type="NCBI Taxonomy" id="6230"/>
    <lineage>
        <taxon>Eukaryota</taxon>
        <taxon>Metazoa</taxon>
        <taxon>Spiralia</taxon>
        <taxon>Lophotrochozoa</taxon>
        <taxon>Nemertea</taxon>
        <taxon>Enopla</taxon>
        <taxon>Hoplonemertea</taxon>
        <taxon>Monostilifera</taxon>
        <taxon>Eumonostilifera</taxon>
        <taxon>Emplectonematidae</taxon>
        <taxon>Emplectonema</taxon>
    </lineage>
</organism>
<dbReference type="PANTHER" id="PTHR11432:SF3">
    <property type="entry name" value="NADH-UBIQUINONE OXIDOREDUCTASE CHAIN 1"/>
    <property type="match status" value="1"/>
</dbReference>
<dbReference type="GO" id="GO:0003954">
    <property type="term" value="F:NADH dehydrogenase activity"/>
    <property type="evidence" value="ECO:0007669"/>
    <property type="project" value="TreeGrafter"/>
</dbReference>
<name>H6BCG9_9BILA</name>
<sequence>MTCFISILINDVCLLLAVAFFTLLERKVLGYIQLRKGPNKVGYMGLFQPFADAIKLFSKERVQLLSMNYLFFMFSPIFSLFLTLLLWFLIPVWKSSFIFSFFGVFLFLCVSSLSVYSTLFAGWSSNSKYALLGALRAVAQTISYEVSMVLTLFSCLIVVGSFSFFYYGEIQNFLFFNFFLLSPIFVVWLITVLAETNRAPFDFAEGESELVSGFNIEYGGGSFALLFLAEYGSILVMGVFSSILFFGGLGFFFVCIFFSGLISFFILWVRGSFPRMRYDRLMLLTWKGFLPFSLFFFFFSIAVCWGV</sequence>
<geneLocation type="mitochondrion" evidence="10"/>
<feature type="transmembrane region" description="Helical" evidence="9">
    <location>
        <begin position="281"/>
        <end position="303"/>
    </location>
</feature>
<keyword evidence="7" id="KW-0520">NAD</keyword>
<keyword evidence="6 9" id="KW-0472">Membrane</keyword>
<evidence type="ECO:0000256" key="6">
    <source>
        <dbReference type="ARBA" id="ARBA00023136"/>
    </source>
</evidence>
<dbReference type="AlphaFoldDB" id="H6BCG9"/>
<accession>H6BCG9</accession>
<dbReference type="EC" id="7.1.1.2" evidence="8"/>
<protein>
    <recommendedName>
        <fullName evidence="3 8">NADH-ubiquinone oxidoreductase chain 1</fullName>
        <ecNumber evidence="8">7.1.1.2</ecNumber>
    </recommendedName>
</protein>
<keyword evidence="8 10" id="KW-0496">Mitochondrion</keyword>
<evidence type="ECO:0000256" key="2">
    <source>
        <dbReference type="ARBA" id="ARBA00010535"/>
    </source>
</evidence>
<evidence type="ECO:0000256" key="7">
    <source>
        <dbReference type="RuleBase" id="RU000471"/>
    </source>
</evidence>
<reference evidence="10" key="1">
    <citation type="submission" date="2011-03" db="EMBL/GenBank/DDBJ databases">
        <title>The complete mitochondrial genome of the green nemertean Emplectonema gracile (Johnston, 1837) (Nemertea: Hoplonemertea).</title>
        <authorList>
            <person name="Sadler T."/>
            <person name="Podsiadlowski L."/>
        </authorList>
    </citation>
    <scope>NUCLEOTIDE SEQUENCE</scope>
</reference>
<dbReference type="GeneID" id="11816518"/>
<dbReference type="InterPro" id="IPR018086">
    <property type="entry name" value="NADH_UbQ_OxRdtase_su1_CS"/>
</dbReference>
<evidence type="ECO:0000256" key="1">
    <source>
        <dbReference type="ARBA" id="ARBA00004141"/>
    </source>
</evidence>
<feature type="transmembrane region" description="Helical" evidence="9">
    <location>
        <begin position="251"/>
        <end position="269"/>
    </location>
</feature>
<comment type="similarity">
    <text evidence="2 7">Belongs to the complex I subunit 1 family.</text>
</comment>
<dbReference type="RefSeq" id="YP_005351128.1">
    <property type="nucleotide sequence ID" value="NC_016952.1"/>
</dbReference>
<dbReference type="PANTHER" id="PTHR11432">
    <property type="entry name" value="NADH DEHYDROGENASE SUBUNIT 1"/>
    <property type="match status" value="1"/>
</dbReference>
<gene>
    <name evidence="10" type="primary">ND1</name>
</gene>
<feature type="transmembrane region" description="Helical" evidence="9">
    <location>
        <begin position="69"/>
        <end position="90"/>
    </location>
</feature>